<dbReference type="EMBL" id="MHQK01000027">
    <property type="protein sequence ID" value="OHA01436.1"/>
    <property type="molecule type" value="Genomic_DNA"/>
</dbReference>
<evidence type="ECO:0008006" key="3">
    <source>
        <dbReference type="Google" id="ProtNLM"/>
    </source>
</evidence>
<dbReference type="PANTHER" id="PTHR43861:SF6">
    <property type="entry name" value="METHYLTRANSFERASE TYPE 11"/>
    <property type="match status" value="1"/>
</dbReference>
<reference evidence="1 2" key="1">
    <citation type="journal article" date="2016" name="Nat. Commun.">
        <title>Thousands of microbial genomes shed light on interconnected biogeochemical processes in an aquifer system.</title>
        <authorList>
            <person name="Anantharaman K."/>
            <person name="Brown C.T."/>
            <person name="Hug L.A."/>
            <person name="Sharon I."/>
            <person name="Castelle C.J."/>
            <person name="Probst A.J."/>
            <person name="Thomas B.C."/>
            <person name="Singh A."/>
            <person name="Wilkins M.J."/>
            <person name="Karaoz U."/>
            <person name="Brodie E.L."/>
            <person name="Williams K.H."/>
            <person name="Hubbard S.S."/>
            <person name="Banfield J.F."/>
        </authorList>
    </citation>
    <scope>NUCLEOTIDE SEQUENCE [LARGE SCALE GENOMIC DNA]</scope>
</reference>
<dbReference type="SUPFAM" id="SSF53335">
    <property type="entry name" value="S-adenosyl-L-methionine-dependent methyltransferases"/>
    <property type="match status" value="1"/>
</dbReference>
<evidence type="ECO:0000313" key="1">
    <source>
        <dbReference type="EMBL" id="OHA01436.1"/>
    </source>
</evidence>
<gene>
    <name evidence="1" type="ORF">A3C12_03050</name>
</gene>
<accession>A0A1G2KPW2</accession>
<protein>
    <recommendedName>
        <fullName evidence="3">Methyltransferase type 11</fullName>
    </recommendedName>
</protein>
<organism evidence="1 2">
    <name type="scientific">Candidatus Sungbacteria bacterium RIFCSPHIGHO2_02_FULL_49_20</name>
    <dbReference type="NCBI Taxonomy" id="1802272"/>
    <lineage>
        <taxon>Bacteria</taxon>
        <taxon>Candidatus Sungiibacteriota</taxon>
    </lineage>
</organism>
<dbReference type="Pfam" id="PF13489">
    <property type="entry name" value="Methyltransf_23"/>
    <property type="match status" value="1"/>
</dbReference>
<dbReference type="CDD" id="cd02440">
    <property type="entry name" value="AdoMet_MTases"/>
    <property type="match status" value="1"/>
</dbReference>
<comment type="caution">
    <text evidence="1">The sequence shown here is derived from an EMBL/GenBank/DDBJ whole genome shotgun (WGS) entry which is preliminary data.</text>
</comment>
<dbReference type="AlphaFoldDB" id="A0A1G2KPW2"/>
<evidence type="ECO:0000313" key="2">
    <source>
        <dbReference type="Proteomes" id="UP000178710"/>
    </source>
</evidence>
<name>A0A1G2KPW2_9BACT</name>
<dbReference type="InterPro" id="IPR029063">
    <property type="entry name" value="SAM-dependent_MTases_sf"/>
</dbReference>
<sequence>MEDNFFPITYCPVCEGKSTKKLWAKNSFDIFRCRSCGALFAPDRNINLKSLYSQNYFAGAAQGFGYTDYDRDKEAMRGTFEIYLAKIEKALPRDLPRRLLDVGAANGMFLAIAKKRNWEVWGVEVSDFAAAEGRKRGFDIKTGTITEAKFPDAFFSVVTLWDVIEHIADPHATLKEIARITKEAGLIAVNTPDTQSLFAKLMGKHWHLVIPPEHLILYNTENATQMLKKYGYATVAHAHIGKSFTLEYISQTLSNQHKFFLWRFLLWLVTRLRIQKLVIPVNVRDNFFLIAAKGTIRT</sequence>
<dbReference type="PANTHER" id="PTHR43861">
    <property type="entry name" value="TRANS-ACONITATE 2-METHYLTRANSFERASE-RELATED"/>
    <property type="match status" value="1"/>
</dbReference>
<dbReference type="Gene3D" id="3.40.50.150">
    <property type="entry name" value="Vaccinia Virus protein VP39"/>
    <property type="match status" value="1"/>
</dbReference>
<dbReference type="Proteomes" id="UP000178710">
    <property type="component" value="Unassembled WGS sequence"/>
</dbReference>
<proteinExistence type="predicted"/>